<protein>
    <recommendedName>
        <fullName evidence="3">FlgD Ig-like domain-containing protein</fullName>
    </recommendedName>
</protein>
<name>A0A956NJ64_UNCEI</name>
<comment type="caution">
    <text evidence="1">The sequence shown here is derived from an EMBL/GenBank/DDBJ whole genome shotgun (WGS) entry which is preliminary data.</text>
</comment>
<sequence length="53" mass="5844">MERLASGWHEARSVAYEWDGNDDEGTPVASGVYFVRCTLDGEVTGSRAVVLRQ</sequence>
<gene>
    <name evidence="1" type="ORF">KDA27_19685</name>
</gene>
<reference evidence="1" key="1">
    <citation type="submission" date="2020-04" db="EMBL/GenBank/DDBJ databases">
        <authorList>
            <person name="Zhang T."/>
        </authorList>
    </citation>
    <scope>NUCLEOTIDE SEQUENCE</scope>
    <source>
        <strain evidence="1">HKST-UBA02</strain>
    </source>
</reference>
<reference evidence="1" key="2">
    <citation type="journal article" date="2021" name="Microbiome">
        <title>Successional dynamics and alternative stable states in a saline activated sludge microbial community over 9 years.</title>
        <authorList>
            <person name="Wang Y."/>
            <person name="Ye J."/>
            <person name="Ju F."/>
            <person name="Liu L."/>
            <person name="Boyd J.A."/>
            <person name="Deng Y."/>
            <person name="Parks D.H."/>
            <person name="Jiang X."/>
            <person name="Yin X."/>
            <person name="Woodcroft B.J."/>
            <person name="Tyson G.W."/>
            <person name="Hugenholtz P."/>
            <person name="Polz M.F."/>
            <person name="Zhang T."/>
        </authorList>
    </citation>
    <scope>NUCLEOTIDE SEQUENCE</scope>
    <source>
        <strain evidence="1">HKST-UBA02</strain>
    </source>
</reference>
<organism evidence="1 2">
    <name type="scientific">Eiseniibacteriota bacterium</name>
    <dbReference type="NCBI Taxonomy" id="2212470"/>
    <lineage>
        <taxon>Bacteria</taxon>
        <taxon>Candidatus Eiseniibacteriota</taxon>
    </lineage>
</organism>
<proteinExistence type="predicted"/>
<dbReference type="EMBL" id="JAGQHS010000137">
    <property type="protein sequence ID" value="MCA9758024.1"/>
    <property type="molecule type" value="Genomic_DNA"/>
</dbReference>
<evidence type="ECO:0000313" key="1">
    <source>
        <dbReference type="EMBL" id="MCA9758024.1"/>
    </source>
</evidence>
<evidence type="ECO:0000313" key="2">
    <source>
        <dbReference type="Proteomes" id="UP000739538"/>
    </source>
</evidence>
<dbReference type="AlphaFoldDB" id="A0A956NJ64"/>
<dbReference type="Proteomes" id="UP000739538">
    <property type="component" value="Unassembled WGS sequence"/>
</dbReference>
<evidence type="ECO:0008006" key="3">
    <source>
        <dbReference type="Google" id="ProtNLM"/>
    </source>
</evidence>
<dbReference type="Gene3D" id="2.60.40.4070">
    <property type="match status" value="1"/>
</dbReference>
<accession>A0A956NJ64</accession>